<evidence type="ECO:0000313" key="3">
    <source>
        <dbReference type="Proteomes" id="UP000479132"/>
    </source>
</evidence>
<gene>
    <name evidence="2" type="ORF">G3569_17700</name>
</gene>
<dbReference type="EMBL" id="JAALLS010000040">
    <property type="protein sequence ID" value="NGP90198.1"/>
    <property type="molecule type" value="Genomic_DNA"/>
</dbReference>
<dbReference type="AlphaFoldDB" id="A0A6M1T297"/>
<organism evidence="2 3">
    <name type="scientific">Fodinibius halophilus</name>
    <dbReference type="NCBI Taxonomy" id="1736908"/>
    <lineage>
        <taxon>Bacteria</taxon>
        <taxon>Pseudomonadati</taxon>
        <taxon>Balneolota</taxon>
        <taxon>Balneolia</taxon>
        <taxon>Balneolales</taxon>
        <taxon>Balneolaceae</taxon>
        <taxon>Fodinibius</taxon>
    </lineage>
</organism>
<protein>
    <recommendedName>
        <fullName evidence="4">DUF3568 family protein</fullName>
    </recommendedName>
</protein>
<keyword evidence="1" id="KW-0732">Signal</keyword>
<evidence type="ECO:0000256" key="1">
    <source>
        <dbReference type="SAM" id="SignalP"/>
    </source>
</evidence>
<proteinExistence type="predicted"/>
<dbReference type="Proteomes" id="UP000479132">
    <property type="component" value="Unassembled WGS sequence"/>
</dbReference>
<evidence type="ECO:0000313" key="2">
    <source>
        <dbReference type="EMBL" id="NGP90198.1"/>
    </source>
</evidence>
<keyword evidence="3" id="KW-1185">Reference proteome</keyword>
<comment type="caution">
    <text evidence="2">The sequence shown here is derived from an EMBL/GenBank/DDBJ whole genome shotgun (WGS) entry which is preliminary data.</text>
</comment>
<accession>A0A6M1T297</accession>
<feature type="chain" id="PRO_5026930372" description="DUF3568 family protein" evidence="1">
    <location>
        <begin position="20"/>
        <end position="121"/>
    </location>
</feature>
<evidence type="ECO:0008006" key="4">
    <source>
        <dbReference type="Google" id="ProtNLM"/>
    </source>
</evidence>
<name>A0A6M1T297_9BACT</name>
<reference evidence="2 3" key="1">
    <citation type="submission" date="2020-02" db="EMBL/GenBank/DDBJ databases">
        <title>Aliifodinibius halophilus 2W32, complete genome.</title>
        <authorList>
            <person name="Li Y."/>
            <person name="Wu S."/>
        </authorList>
    </citation>
    <scope>NUCLEOTIDE SEQUENCE [LARGE SCALE GENOMIC DNA]</scope>
    <source>
        <strain evidence="2 3">2W32</strain>
    </source>
</reference>
<feature type="signal peptide" evidence="1">
    <location>
        <begin position="1"/>
        <end position="19"/>
    </location>
</feature>
<sequence>MKILKVIPFILLISCATFPSVTHTIETDQKIEDRARILEAAVEVGKSMDFPEVTEFNPENGIVQFGAFGTSVVGITAQVRIKTDNKNIDVTVNRGNAYIPKGVEETANKFKSRFQEKISKM</sequence>
<dbReference type="RefSeq" id="WP_165271422.1">
    <property type="nucleotide sequence ID" value="NZ_JAALLS010000040.1"/>
</dbReference>